<evidence type="ECO:0000256" key="2">
    <source>
        <dbReference type="SAM" id="SignalP"/>
    </source>
</evidence>
<sequence length="137" mass="14530">MVGNWLGCFCFALPLCAFPFLHVAIDCRSVGMAHTWSLFRFDAVGGLAISCFLAILSPNSSSSFTRFPQAHFGSYTHSAGLAPRCTEPARPPLVRNLVAACSAISARSSASSSSCWALRNLARLRAAISSASSICLL</sequence>
<keyword evidence="1" id="KW-0472">Membrane</keyword>
<evidence type="ECO:0000256" key="1">
    <source>
        <dbReference type="SAM" id="Phobius"/>
    </source>
</evidence>
<accession>A0A2M4DET2</accession>
<evidence type="ECO:0008006" key="4">
    <source>
        <dbReference type="Google" id="ProtNLM"/>
    </source>
</evidence>
<dbReference type="AlphaFoldDB" id="A0A2M4DET2"/>
<feature type="chain" id="PRO_5014934746" description="Secreted protein" evidence="2">
    <location>
        <begin position="18"/>
        <end position="137"/>
    </location>
</feature>
<evidence type="ECO:0000313" key="3">
    <source>
        <dbReference type="EMBL" id="MBW76074.1"/>
    </source>
</evidence>
<reference evidence="3" key="1">
    <citation type="submission" date="2018-01" db="EMBL/GenBank/DDBJ databases">
        <title>An insight into the sialome of Amazonian anophelines.</title>
        <authorList>
            <person name="Ribeiro J.M."/>
            <person name="Scarpassa V."/>
            <person name="Calvo E."/>
        </authorList>
    </citation>
    <scope>NUCLEOTIDE SEQUENCE</scope>
</reference>
<proteinExistence type="predicted"/>
<keyword evidence="1" id="KW-1133">Transmembrane helix</keyword>
<keyword evidence="1" id="KW-0812">Transmembrane</keyword>
<name>A0A2M4DET2_ANODA</name>
<feature type="transmembrane region" description="Helical" evidence="1">
    <location>
        <begin position="34"/>
        <end position="56"/>
    </location>
</feature>
<feature type="signal peptide" evidence="2">
    <location>
        <begin position="1"/>
        <end position="17"/>
    </location>
</feature>
<protein>
    <recommendedName>
        <fullName evidence="4">Secreted protein</fullName>
    </recommendedName>
</protein>
<dbReference type="EMBL" id="GGFL01011896">
    <property type="protein sequence ID" value="MBW76074.1"/>
    <property type="molecule type" value="Transcribed_RNA"/>
</dbReference>
<keyword evidence="2" id="KW-0732">Signal</keyword>
<organism evidence="3">
    <name type="scientific">Anopheles darlingi</name>
    <name type="common">Mosquito</name>
    <dbReference type="NCBI Taxonomy" id="43151"/>
    <lineage>
        <taxon>Eukaryota</taxon>
        <taxon>Metazoa</taxon>
        <taxon>Ecdysozoa</taxon>
        <taxon>Arthropoda</taxon>
        <taxon>Hexapoda</taxon>
        <taxon>Insecta</taxon>
        <taxon>Pterygota</taxon>
        <taxon>Neoptera</taxon>
        <taxon>Endopterygota</taxon>
        <taxon>Diptera</taxon>
        <taxon>Nematocera</taxon>
        <taxon>Culicoidea</taxon>
        <taxon>Culicidae</taxon>
        <taxon>Anophelinae</taxon>
        <taxon>Anopheles</taxon>
    </lineage>
</organism>